<protein>
    <submittedName>
        <fullName evidence="6">Uncharacterized protein</fullName>
    </submittedName>
</protein>
<accession>A0A2A6CSQ0</accession>
<evidence type="ECO:0000256" key="1">
    <source>
        <dbReference type="ARBA" id="ARBA00004370"/>
    </source>
</evidence>
<keyword evidence="7" id="KW-1185">Reference proteome</keyword>
<dbReference type="AlphaFoldDB" id="A0A2A6CSQ0"/>
<keyword evidence="2" id="KW-0812">Transmembrane</keyword>
<dbReference type="PANTHER" id="PTHR10736">
    <property type="entry name" value="BESTROPHIN"/>
    <property type="match status" value="1"/>
</dbReference>
<accession>A0A8R1U9D9</accession>
<dbReference type="Pfam" id="PF01062">
    <property type="entry name" value="Bestrophin"/>
    <property type="match status" value="1"/>
</dbReference>
<comment type="similarity">
    <text evidence="5">Belongs to the anion channel-forming bestrophin (TC 1.A.46) family. Calcium-sensitive chloride channel subfamily.</text>
</comment>
<reference evidence="7" key="1">
    <citation type="journal article" date="2008" name="Nat. Genet.">
        <title>The Pristionchus pacificus genome provides a unique perspective on nematode lifestyle and parasitism.</title>
        <authorList>
            <person name="Dieterich C."/>
            <person name="Clifton S.W."/>
            <person name="Schuster L.N."/>
            <person name="Chinwalla A."/>
            <person name="Delehaunty K."/>
            <person name="Dinkelacker I."/>
            <person name="Fulton L."/>
            <person name="Fulton R."/>
            <person name="Godfrey J."/>
            <person name="Minx P."/>
            <person name="Mitreva M."/>
            <person name="Roeseler W."/>
            <person name="Tian H."/>
            <person name="Witte H."/>
            <person name="Yang S.P."/>
            <person name="Wilson R.K."/>
            <person name="Sommer R.J."/>
        </authorList>
    </citation>
    <scope>NUCLEOTIDE SEQUENCE [LARGE SCALE GENOMIC DNA]</scope>
    <source>
        <strain evidence="7">PS312</strain>
    </source>
</reference>
<comment type="subcellular location">
    <subcellularLocation>
        <location evidence="1">Membrane</location>
    </subcellularLocation>
</comment>
<evidence type="ECO:0000313" key="6">
    <source>
        <dbReference type="EnsemblMetazoa" id="PPA13943.1"/>
    </source>
</evidence>
<evidence type="ECO:0000256" key="3">
    <source>
        <dbReference type="ARBA" id="ARBA00022989"/>
    </source>
</evidence>
<keyword evidence="3" id="KW-1133">Transmembrane helix</keyword>
<name>A0A2A6CSQ0_PRIPA</name>
<dbReference type="Proteomes" id="UP000005239">
    <property type="component" value="Unassembled WGS sequence"/>
</dbReference>
<dbReference type="InterPro" id="IPR000615">
    <property type="entry name" value="Bestrophin"/>
</dbReference>
<dbReference type="EnsemblMetazoa" id="PPA13943.1">
    <property type="protein sequence ID" value="PPA13943.1"/>
    <property type="gene ID" value="WBGene00103497"/>
</dbReference>
<dbReference type="GO" id="GO:1902476">
    <property type="term" value="P:chloride transmembrane transport"/>
    <property type="evidence" value="ECO:0000318"/>
    <property type="project" value="GO_Central"/>
</dbReference>
<evidence type="ECO:0000256" key="2">
    <source>
        <dbReference type="ARBA" id="ARBA00022692"/>
    </source>
</evidence>
<evidence type="ECO:0000313" key="7">
    <source>
        <dbReference type="Proteomes" id="UP000005239"/>
    </source>
</evidence>
<organism evidence="6 7">
    <name type="scientific">Pristionchus pacificus</name>
    <name type="common">Parasitic nematode worm</name>
    <dbReference type="NCBI Taxonomy" id="54126"/>
    <lineage>
        <taxon>Eukaryota</taxon>
        <taxon>Metazoa</taxon>
        <taxon>Ecdysozoa</taxon>
        <taxon>Nematoda</taxon>
        <taxon>Chromadorea</taxon>
        <taxon>Rhabditida</taxon>
        <taxon>Rhabditina</taxon>
        <taxon>Diplogasteromorpha</taxon>
        <taxon>Diplogasteroidea</taxon>
        <taxon>Neodiplogasteridae</taxon>
        <taxon>Pristionchus</taxon>
    </lineage>
</organism>
<evidence type="ECO:0000256" key="5">
    <source>
        <dbReference type="ARBA" id="ARBA00034769"/>
    </source>
</evidence>
<reference evidence="6" key="2">
    <citation type="submission" date="2022-06" db="UniProtKB">
        <authorList>
            <consortium name="EnsemblMetazoa"/>
        </authorList>
    </citation>
    <scope>IDENTIFICATION</scope>
    <source>
        <strain evidence="6">PS312</strain>
    </source>
</reference>
<dbReference type="GO" id="GO:0005886">
    <property type="term" value="C:plasma membrane"/>
    <property type="evidence" value="ECO:0000318"/>
    <property type="project" value="GO_Central"/>
</dbReference>
<dbReference type="GO" id="GO:0005254">
    <property type="term" value="F:chloride channel activity"/>
    <property type="evidence" value="ECO:0000318"/>
    <property type="project" value="GO_Central"/>
</dbReference>
<gene>
    <name evidence="6" type="primary">WBGene00103497</name>
</gene>
<dbReference type="PANTHER" id="PTHR10736:SF0">
    <property type="entry name" value="BESTROPHIN HOMOLOG"/>
    <property type="match status" value="1"/>
</dbReference>
<proteinExistence type="inferred from homology"/>
<dbReference type="InterPro" id="IPR021134">
    <property type="entry name" value="Bestrophin-like"/>
</dbReference>
<evidence type="ECO:0000256" key="4">
    <source>
        <dbReference type="ARBA" id="ARBA00023136"/>
    </source>
</evidence>
<keyword evidence="4" id="KW-0472">Membrane</keyword>
<sequence length="775" mass="86955">MTVTYTGSVGTASLKAFILALFKWRGSVWKAVWVELLVWCLAYAILSICYRLAMNKEQQDKFEDVCALCYKYSELIPLTFLLGFYVTQVVSRWQTMFGNLGWCDNYSLNVAAYFGGKDERTRMMKRSIARYMSLLQVLVYRDISVRIRKRFPTLESLVTAGFLTDNEKTTLDSSTGPHSRYYLPVMWSMKIIRAARDEGRLLSDFAVSDLYRNLLEYWNKEFTLVLFDWVPLPLVYTQVAYVTVRVYFLIALLGRQYIISDRYDALRGPLDAYVPIFTMAQFVFYVGWLRVAEALLNPFGEDDDDFECNWIIDRNFGTAMKIVDSTEGGEGEARVVKDYFWDVSSPTPMYSSLFVPEKKPEPQGSAVAEVKVPKEVIMVPRIEVPREGNSRRTSISMAISNTFSRMLRILGAATVVLLAAAQECSSPQGTKQVFGQYLQCIKQGLDADYQSYEDEIRAHNRRAAQACFASTIDEGNRKDRCVLSVSDLDQLAWDRHGPLRDCTICRTFASGAIKALKNTPAEDQKCIRNEITKAISREAGLCLSRKIPNFAGVPDIPDLEEGSFHFKDVVINSISDHILIHARISFCGDRKPARSHSTSACLRNPFVGYLGKHCQLLTQCTQQLARGSCSSKIQESNKAVCECITESRDDLKQRISSISQVFSEVLNGGSRGGLNIGSSSKVDQCVSSVKKHMITPVNDWVSVIDAALSTCIKQRPAGQNLGMEAMLNVGCRKVIADTTGTATSQLKTGFDFVNNLIDAMVERSGRFCGGEHCLQ</sequence>